<dbReference type="AlphaFoldDB" id="A0AAN1M319"/>
<dbReference type="EMBL" id="CP021392">
    <property type="protein sequence ID" value="AUD81300.1"/>
    <property type="molecule type" value="Genomic_DNA"/>
</dbReference>
<accession>A0AAN1M319</accession>
<proteinExistence type="predicted"/>
<protein>
    <submittedName>
        <fullName evidence="1">Uncharacterized protein</fullName>
    </submittedName>
</protein>
<gene>
    <name evidence="1" type="ORF">NRBB51_1211</name>
</gene>
<dbReference type="Proteomes" id="UP000232609">
    <property type="component" value="Chromosome"/>
</dbReference>
<evidence type="ECO:0000313" key="2">
    <source>
        <dbReference type="Proteomes" id="UP000232609"/>
    </source>
</evidence>
<name>A0AAN1M319_BIFBR</name>
<evidence type="ECO:0000313" key="1">
    <source>
        <dbReference type="EMBL" id="AUD81300.1"/>
    </source>
</evidence>
<sequence>MREDRRRRYDDGFRAWERPFASLSRRRAFPMPVDPWSRGPVDPWTRGAVLPMGPVTVRPAAARDPAHHRL</sequence>
<organism evidence="1 2">
    <name type="scientific">Bifidobacterium breve</name>
    <dbReference type="NCBI Taxonomy" id="1685"/>
    <lineage>
        <taxon>Bacteria</taxon>
        <taxon>Bacillati</taxon>
        <taxon>Actinomycetota</taxon>
        <taxon>Actinomycetes</taxon>
        <taxon>Bifidobacteriales</taxon>
        <taxon>Bifidobacteriaceae</taxon>
        <taxon>Bifidobacterium</taxon>
    </lineage>
</organism>
<reference evidence="1 2" key="1">
    <citation type="submission" date="2017-05" db="EMBL/GenBank/DDBJ databases">
        <title>Comparative genomics and methylome analysis of the gut commensal Bifidobacterium breve.</title>
        <authorList>
            <person name="Bottacini F."/>
            <person name="Morrissey R."/>
            <person name="Roberts R.J."/>
            <person name="James K."/>
            <person name="van Breen J."/>
            <person name="Egan M."/>
            <person name="Lambert J."/>
            <person name="van Limpt K."/>
            <person name="Stanton C."/>
            <person name="Knol J."/>
            <person name="O' Connell Motherway M."/>
            <person name="van Sinderen D."/>
        </authorList>
    </citation>
    <scope>NUCLEOTIDE SEQUENCE [LARGE SCALE GENOMIC DNA]</scope>
    <source>
        <strain evidence="1 2">NRBB51</strain>
    </source>
</reference>